<comment type="caution">
    <text evidence="4">The sequence shown here is derived from an EMBL/GenBank/DDBJ whole genome shotgun (WGS) entry which is preliminary data.</text>
</comment>
<dbReference type="Gene3D" id="3.40.710.10">
    <property type="entry name" value="DD-peptidase/beta-lactamase superfamily"/>
    <property type="match status" value="1"/>
</dbReference>
<organism evidence="4 5">
    <name type="scientific">Terriglobus aquaticus</name>
    <dbReference type="NCBI Taxonomy" id="940139"/>
    <lineage>
        <taxon>Bacteria</taxon>
        <taxon>Pseudomonadati</taxon>
        <taxon>Acidobacteriota</taxon>
        <taxon>Terriglobia</taxon>
        <taxon>Terriglobales</taxon>
        <taxon>Acidobacteriaceae</taxon>
        <taxon>Terriglobus</taxon>
    </lineage>
</organism>
<dbReference type="NCBIfam" id="NF007943">
    <property type="entry name" value="PRK10662.1"/>
    <property type="match status" value="1"/>
</dbReference>
<evidence type="ECO:0000313" key="5">
    <source>
        <dbReference type="Proteomes" id="UP001634747"/>
    </source>
</evidence>
<dbReference type="RefSeq" id="WP_263414097.1">
    <property type="nucleotide sequence ID" value="NZ_BAABBH010000001.1"/>
</dbReference>
<dbReference type="Pfam" id="PF00144">
    <property type="entry name" value="Beta-lactamase"/>
    <property type="match status" value="1"/>
</dbReference>
<feature type="region of interest" description="Disordered" evidence="2">
    <location>
        <begin position="232"/>
        <end position="251"/>
    </location>
</feature>
<comment type="similarity">
    <text evidence="1">Belongs to the beta-lactamase family.</text>
</comment>
<feature type="compositionally biased region" description="Low complexity" evidence="2">
    <location>
        <begin position="430"/>
        <end position="446"/>
    </location>
</feature>
<feature type="domain" description="Beta-lactamase-related" evidence="3">
    <location>
        <begin position="37"/>
        <end position="353"/>
    </location>
</feature>
<evidence type="ECO:0000256" key="2">
    <source>
        <dbReference type="SAM" id="MobiDB-lite"/>
    </source>
</evidence>
<dbReference type="InterPro" id="IPR051478">
    <property type="entry name" value="Beta-lactamase-like_AB/R"/>
</dbReference>
<protein>
    <submittedName>
        <fullName evidence="4">D-alanyl-D-alanine-carboxypeptidase/endopeptidase AmpH</fullName>
        <ecNumber evidence="4">3.4.-.-</ecNumber>
    </submittedName>
</protein>
<proteinExistence type="inferred from homology"/>
<gene>
    <name evidence="4" type="primary">ampH</name>
    <name evidence="4" type="ORF">ACK2TP_01035</name>
</gene>
<dbReference type="PANTHER" id="PTHR22935:SF95">
    <property type="entry name" value="BETA-LACTAMASE-LIKE 1-RELATED"/>
    <property type="match status" value="1"/>
</dbReference>
<sequence>MSSAAHLRSAQPAGEAATRAAEPPLGSAQAVAEQIFRRTNSTGMVVVVVRDGDVWMASFGKVAYNSKDQPTPDTLVRLCSITKILTTDVLAKLVAAHTVAFTDPLEKFAPEGVTVPSMTVHGPVDRALTLGDLATHTGGLPREIAYPPVGAAHFTFPDFQYRWQWLPGFRYRTSPGTAAHYSNIGFDLLADALSQATDKSYAELFREKTVQPLALRDTTLSPTSEQCTRLMSSEREPSQCTDTEAAAGSGGMYSTPRDMARLMRYFLGLPGVPVHQNGMSTAMYVDPADLRSVQGLGHAGVPTGIGLGWVEINREYGDSRIVQKTGGGAGFQTYVALNPAHHAGIFIARMQSRRSAGGNMFREANDLLLMLCGLPPVPVDPNDPERERTAEDLEEARDAAPAPARVARVHGGRAPRATALTHEPVRRLPRAQAAARRSPAKAGGAAHVLRKPRLGRRR</sequence>
<evidence type="ECO:0000313" key="4">
    <source>
        <dbReference type="EMBL" id="MFN2974336.1"/>
    </source>
</evidence>
<dbReference type="InterPro" id="IPR012338">
    <property type="entry name" value="Beta-lactam/transpept-like"/>
</dbReference>
<dbReference type="EC" id="3.4.-.-" evidence="4"/>
<dbReference type="GO" id="GO:0016787">
    <property type="term" value="F:hydrolase activity"/>
    <property type="evidence" value="ECO:0007669"/>
    <property type="project" value="UniProtKB-KW"/>
</dbReference>
<feature type="region of interest" description="Disordered" evidence="2">
    <location>
        <begin position="1"/>
        <end position="25"/>
    </location>
</feature>
<dbReference type="SUPFAM" id="SSF56601">
    <property type="entry name" value="beta-lactamase/transpeptidase-like"/>
    <property type="match status" value="1"/>
</dbReference>
<dbReference type="Proteomes" id="UP001634747">
    <property type="component" value="Unassembled WGS sequence"/>
</dbReference>
<name>A0ABW9KH87_9BACT</name>
<evidence type="ECO:0000259" key="3">
    <source>
        <dbReference type="Pfam" id="PF00144"/>
    </source>
</evidence>
<accession>A0ABW9KH87</accession>
<reference evidence="4 5" key="1">
    <citation type="submission" date="2024-12" db="EMBL/GenBank/DDBJ databases">
        <authorList>
            <person name="Lee Y."/>
        </authorList>
    </citation>
    <scope>NUCLEOTIDE SEQUENCE [LARGE SCALE GENOMIC DNA]</scope>
    <source>
        <strain evidence="4 5">03SUJ4</strain>
    </source>
</reference>
<feature type="compositionally biased region" description="Basic residues" evidence="2">
    <location>
        <begin position="448"/>
        <end position="458"/>
    </location>
</feature>
<keyword evidence="4" id="KW-0378">Hydrolase</keyword>
<dbReference type="InterPro" id="IPR001466">
    <property type="entry name" value="Beta-lactam-related"/>
</dbReference>
<evidence type="ECO:0000256" key="1">
    <source>
        <dbReference type="ARBA" id="ARBA00038473"/>
    </source>
</evidence>
<keyword evidence="5" id="KW-1185">Reference proteome</keyword>
<feature type="region of interest" description="Disordered" evidence="2">
    <location>
        <begin position="378"/>
        <end position="458"/>
    </location>
</feature>
<dbReference type="EMBL" id="JBJYXY010000001">
    <property type="protein sequence ID" value="MFN2974336.1"/>
    <property type="molecule type" value="Genomic_DNA"/>
</dbReference>
<dbReference type="PANTHER" id="PTHR22935">
    <property type="entry name" value="PENICILLIN-BINDING PROTEIN"/>
    <property type="match status" value="1"/>
</dbReference>